<sequence>MAERISKINRIEKSEEQIKAESLSEVTDAIAENKDSILKAINLVKALDDAKLLDAMSGAVNGRGVIANKFAVELNKEQYTGLISNMASLVFLLGDLNVDDLTTMLNKVSKGLHVANQANPNQKTSITGLMGVLRDDEMNKSLTYMLNMLRGMSRE</sequence>
<evidence type="ECO:0000313" key="2">
    <source>
        <dbReference type="Proteomes" id="UP000594455"/>
    </source>
</evidence>
<evidence type="ECO:0000313" key="1">
    <source>
        <dbReference type="EMBL" id="QPM75764.1"/>
    </source>
</evidence>
<dbReference type="PANTHER" id="PTHR38433:SF1">
    <property type="entry name" value="DUF1641 DOMAIN-CONTAINING PROTEIN"/>
    <property type="match status" value="1"/>
</dbReference>
<dbReference type="PANTHER" id="PTHR38433">
    <property type="match status" value="1"/>
</dbReference>
<dbReference type="EMBL" id="CP064056">
    <property type="protein sequence ID" value="QPM75764.1"/>
    <property type="molecule type" value="Genomic_DNA"/>
</dbReference>
<gene>
    <name evidence="1" type="ORF">ISP08_03235</name>
</gene>
<organism evidence="1 2">
    <name type="scientific">Staphylococcus lloydii</name>
    <dbReference type="NCBI Taxonomy" id="2781774"/>
    <lineage>
        <taxon>Bacteria</taxon>
        <taxon>Bacillati</taxon>
        <taxon>Bacillota</taxon>
        <taxon>Bacilli</taxon>
        <taxon>Bacillales</taxon>
        <taxon>Staphylococcaceae</taxon>
        <taxon>Staphylococcus</taxon>
    </lineage>
</organism>
<dbReference type="KEGG" id="sllo:ISP08_03235"/>
<name>A0A7T1B108_9STAP</name>
<accession>A0A7T1B108</accession>
<dbReference type="Pfam" id="PF07849">
    <property type="entry name" value="DUF1641"/>
    <property type="match status" value="1"/>
</dbReference>
<protein>
    <submittedName>
        <fullName evidence="1">DUF1641 domain-containing protein</fullName>
    </submittedName>
</protein>
<dbReference type="InterPro" id="IPR012440">
    <property type="entry name" value="DUF1641"/>
</dbReference>
<dbReference type="Proteomes" id="UP000594455">
    <property type="component" value="Chromosome"/>
</dbReference>
<dbReference type="RefSeq" id="WP_048793021.1">
    <property type="nucleotide sequence ID" value="NZ_CP064056.1"/>
</dbReference>
<dbReference type="AlphaFoldDB" id="A0A7T1B108"/>
<proteinExistence type="predicted"/>
<reference evidence="1 2" key="1">
    <citation type="submission" date="2020-10" db="EMBL/GenBank/DDBJ databases">
        <title>Closed genome sequences of Staphylococcus lloydii sp. nov. and Staphylococcus durrellii sp. nov. Isolated from Captive Fruit Bats (Pteropus livingstonii).</title>
        <authorList>
            <person name="Fountain K."/>
        </authorList>
    </citation>
    <scope>NUCLEOTIDE SEQUENCE [LARGE SCALE GENOMIC DNA]</scope>
    <source>
        <strain evidence="1 2">23_2_7_LY</strain>
    </source>
</reference>
<keyword evidence="2" id="KW-1185">Reference proteome</keyword>